<accession>A0A1L3Q4E8</accession>
<evidence type="ECO:0000313" key="7">
    <source>
        <dbReference type="Proteomes" id="UP000267921"/>
    </source>
</evidence>
<gene>
    <name evidence="2" type="ORF">BHR79_09910</name>
    <name evidence="3" type="ORF">EFE40_05350</name>
    <name evidence="4" type="ORF">SAMN04515625_0902</name>
</gene>
<dbReference type="EMBL" id="FNMU01000002">
    <property type="protein sequence ID" value="SDW39310.1"/>
    <property type="molecule type" value="Genomic_DNA"/>
</dbReference>
<dbReference type="PANTHER" id="PTHR36507:SF1">
    <property type="entry name" value="BLL1555 PROTEIN"/>
    <property type="match status" value="1"/>
</dbReference>
<dbReference type="EMBL" id="RJJG01000004">
    <property type="protein sequence ID" value="RNI08899.1"/>
    <property type="molecule type" value="Genomic_DNA"/>
</dbReference>
<name>A0A1L3Q4E8_9EURY</name>
<sequence>MKYNWLILFALMIISLVVVSGCAGNSDDASGPEGSDEETSTRNASSEDSEIVDNGKHHGVRMEYYGVMTPSEIELEKGGTIAWRNYKPQGTYVLISDDNLFEKQEMSSKDVYLYTFNEKGTYTFGVADMPEMTLKVTVR</sequence>
<dbReference type="KEGG" id="mhaz:BHR79_09910"/>
<dbReference type="InterPro" id="IPR052721">
    <property type="entry name" value="ET_Amicyanin"/>
</dbReference>
<dbReference type="PROSITE" id="PS51257">
    <property type="entry name" value="PROKAR_LIPOPROTEIN"/>
    <property type="match status" value="1"/>
</dbReference>
<evidence type="ECO:0000313" key="4">
    <source>
        <dbReference type="EMBL" id="SDW39310.1"/>
    </source>
</evidence>
<dbReference type="Proteomes" id="UP000267921">
    <property type="component" value="Unassembled WGS sequence"/>
</dbReference>
<dbReference type="RefSeq" id="WP_072562177.1">
    <property type="nucleotide sequence ID" value="NZ_CP017921.1"/>
</dbReference>
<dbReference type="SUPFAM" id="SSF49503">
    <property type="entry name" value="Cupredoxins"/>
    <property type="match status" value="1"/>
</dbReference>
<dbReference type="PANTHER" id="PTHR36507">
    <property type="entry name" value="BLL1555 PROTEIN"/>
    <property type="match status" value="1"/>
</dbReference>
<dbReference type="Gene3D" id="2.60.40.420">
    <property type="entry name" value="Cupredoxins - blue copper proteins"/>
    <property type="match status" value="1"/>
</dbReference>
<reference evidence="3 7" key="3">
    <citation type="submission" date="2018-10" db="EMBL/GenBank/DDBJ databases">
        <title>Cultivation of a novel Methanohalophilus strain from Kebrit Deep of the Red Sea and a genomic comparison of members of the genus Methanohalophilus.</title>
        <authorList>
            <person name="Guan Y."/>
            <person name="Ngugi D.K."/>
            <person name="Stingl U."/>
        </authorList>
    </citation>
    <scope>NUCLEOTIDE SEQUENCE [LARGE SCALE GENOMIC DNA]</scope>
    <source>
        <strain evidence="3 7">DSM 3094</strain>
    </source>
</reference>
<dbReference type="AlphaFoldDB" id="A0A1L3Q4E8"/>
<protein>
    <submittedName>
        <fullName evidence="3">Cell surface lipoprotein</fullName>
    </submittedName>
    <submittedName>
        <fullName evidence="4">Plastocyanin</fullName>
    </submittedName>
</protein>
<dbReference type="EMBL" id="CP017921">
    <property type="protein sequence ID" value="APH39762.1"/>
    <property type="molecule type" value="Genomic_DNA"/>
</dbReference>
<keyword evidence="5" id="KW-1185">Reference proteome</keyword>
<evidence type="ECO:0000313" key="6">
    <source>
        <dbReference type="Proteomes" id="UP000198669"/>
    </source>
</evidence>
<keyword evidence="3" id="KW-0449">Lipoprotein</keyword>
<organism evidence="2 5">
    <name type="scientific">Methanohalophilus halophilus</name>
    <dbReference type="NCBI Taxonomy" id="2177"/>
    <lineage>
        <taxon>Archaea</taxon>
        <taxon>Methanobacteriati</taxon>
        <taxon>Methanobacteriota</taxon>
        <taxon>Stenosarchaea group</taxon>
        <taxon>Methanomicrobia</taxon>
        <taxon>Methanosarcinales</taxon>
        <taxon>Methanosarcinaceae</taxon>
        <taxon>Methanohalophilus</taxon>
    </lineage>
</organism>
<dbReference type="Proteomes" id="UP000198669">
    <property type="component" value="Unassembled WGS sequence"/>
</dbReference>
<feature type="region of interest" description="Disordered" evidence="1">
    <location>
        <begin position="26"/>
        <end position="56"/>
    </location>
</feature>
<dbReference type="GeneID" id="30584088"/>
<reference evidence="4 6" key="2">
    <citation type="submission" date="2016-10" db="EMBL/GenBank/DDBJ databases">
        <authorList>
            <person name="de Groot N.N."/>
        </authorList>
    </citation>
    <scope>NUCLEOTIDE SEQUENCE [LARGE SCALE GENOMIC DNA]</scope>
    <source>
        <strain evidence="4 6">Z-7982</strain>
    </source>
</reference>
<dbReference type="Proteomes" id="UP000186879">
    <property type="component" value="Chromosome"/>
</dbReference>
<evidence type="ECO:0000313" key="2">
    <source>
        <dbReference type="EMBL" id="APH39762.1"/>
    </source>
</evidence>
<proteinExistence type="predicted"/>
<evidence type="ECO:0000313" key="5">
    <source>
        <dbReference type="Proteomes" id="UP000186879"/>
    </source>
</evidence>
<dbReference type="OrthoDB" id="137625at2157"/>
<reference evidence="2 5" key="1">
    <citation type="submission" date="2016-10" db="EMBL/GenBank/DDBJ databases">
        <title>Methanohalophilus halophilus.</title>
        <authorList>
            <person name="L'haridon S."/>
        </authorList>
    </citation>
    <scope>NUCLEOTIDE SEQUENCE [LARGE SCALE GENOMIC DNA]</scope>
    <source>
        <strain evidence="2 5">Z-7982</strain>
    </source>
</reference>
<evidence type="ECO:0000256" key="1">
    <source>
        <dbReference type="SAM" id="MobiDB-lite"/>
    </source>
</evidence>
<evidence type="ECO:0000313" key="3">
    <source>
        <dbReference type="EMBL" id="RNI08899.1"/>
    </source>
</evidence>
<dbReference type="InterPro" id="IPR008972">
    <property type="entry name" value="Cupredoxin"/>
</dbReference>